<dbReference type="Pfam" id="PF17035">
    <property type="entry name" value="BET"/>
    <property type="match status" value="1"/>
</dbReference>
<evidence type="ECO:0000313" key="5">
    <source>
        <dbReference type="Proteomes" id="UP000077755"/>
    </source>
</evidence>
<organism evidence="4 5">
    <name type="scientific">Daucus carota subsp. sativus</name>
    <name type="common">Carrot</name>
    <dbReference type="NCBI Taxonomy" id="79200"/>
    <lineage>
        <taxon>Eukaryota</taxon>
        <taxon>Viridiplantae</taxon>
        <taxon>Streptophyta</taxon>
        <taxon>Embryophyta</taxon>
        <taxon>Tracheophyta</taxon>
        <taxon>Spermatophyta</taxon>
        <taxon>Magnoliopsida</taxon>
        <taxon>eudicotyledons</taxon>
        <taxon>Gunneridae</taxon>
        <taxon>Pentapetalae</taxon>
        <taxon>asterids</taxon>
        <taxon>campanulids</taxon>
        <taxon>Apiales</taxon>
        <taxon>Apiaceae</taxon>
        <taxon>Apioideae</taxon>
        <taxon>Scandiceae</taxon>
        <taxon>Daucinae</taxon>
        <taxon>Daucus</taxon>
        <taxon>Daucus sect. Daucus</taxon>
    </lineage>
</organism>
<feature type="domain" description="NET" evidence="3">
    <location>
        <begin position="20"/>
        <end position="71"/>
    </location>
</feature>
<evidence type="ECO:0000256" key="2">
    <source>
        <dbReference type="ARBA" id="ARBA00023163"/>
    </source>
</evidence>
<evidence type="ECO:0000313" key="4">
    <source>
        <dbReference type="EMBL" id="WOH08806.1"/>
    </source>
</evidence>
<evidence type="ECO:0000256" key="1">
    <source>
        <dbReference type="ARBA" id="ARBA00023015"/>
    </source>
</evidence>
<protein>
    <recommendedName>
        <fullName evidence="3">NET domain-containing protein</fullName>
    </recommendedName>
</protein>
<name>A0AAF0XLS9_DAUCS</name>
<dbReference type="InterPro" id="IPR027353">
    <property type="entry name" value="NET_dom"/>
</dbReference>
<gene>
    <name evidence="4" type="ORF">DCAR_0728254</name>
</gene>
<accession>A0AAF0XLS9</accession>
<dbReference type="Proteomes" id="UP000077755">
    <property type="component" value="Chromosome 7"/>
</dbReference>
<dbReference type="PANTHER" id="PTHR45926">
    <property type="entry name" value="OSJNBA0053K19.4 PROTEIN"/>
    <property type="match status" value="1"/>
</dbReference>
<keyword evidence="2" id="KW-0804">Transcription</keyword>
<dbReference type="AlphaFoldDB" id="A0AAF0XLS9"/>
<keyword evidence="5" id="KW-1185">Reference proteome</keyword>
<sequence length="79" mass="8919">MQKRTVAEAKENPRKRRDMCVQERDQLGLVLQDLAEEHLYEILQIVAKRNPKLTTPDGDGEIELDVSALDKVADNVTGC</sequence>
<reference evidence="4" key="2">
    <citation type="submission" date="2022-03" db="EMBL/GenBank/DDBJ databases">
        <title>Draft title - Genomic analysis of global carrot germplasm unveils the trajectory of domestication and the origin of high carotenoid orange carrot.</title>
        <authorList>
            <person name="Iorizzo M."/>
            <person name="Ellison S."/>
            <person name="Senalik D."/>
            <person name="Macko-Podgorni A."/>
            <person name="Grzebelus D."/>
            <person name="Bostan H."/>
            <person name="Rolling W."/>
            <person name="Curaba J."/>
            <person name="Simon P."/>
        </authorList>
    </citation>
    <scope>NUCLEOTIDE SEQUENCE</scope>
    <source>
        <tissue evidence="4">Leaf</tissue>
    </source>
</reference>
<evidence type="ECO:0000259" key="3">
    <source>
        <dbReference type="Pfam" id="PF17035"/>
    </source>
</evidence>
<keyword evidence="1" id="KW-0805">Transcription regulation</keyword>
<dbReference type="Gene3D" id="1.20.1270.220">
    <property type="match status" value="1"/>
</dbReference>
<dbReference type="InterPro" id="IPR038336">
    <property type="entry name" value="NET_sf"/>
</dbReference>
<proteinExistence type="predicted"/>
<reference evidence="4" key="1">
    <citation type="journal article" date="2016" name="Nat. Genet.">
        <title>A high-quality carrot genome assembly provides new insights into carotenoid accumulation and asterid genome evolution.</title>
        <authorList>
            <person name="Iorizzo M."/>
            <person name="Ellison S."/>
            <person name="Senalik D."/>
            <person name="Zeng P."/>
            <person name="Satapoomin P."/>
            <person name="Huang J."/>
            <person name="Bowman M."/>
            <person name="Iovene M."/>
            <person name="Sanseverino W."/>
            <person name="Cavagnaro P."/>
            <person name="Yildiz M."/>
            <person name="Macko-Podgorni A."/>
            <person name="Moranska E."/>
            <person name="Grzebelus E."/>
            <person name="Grzebelus D."/>
            <person name="Ashrafi H."/>
            <person name="Zheng Z."/>
            <person name="Cheng S."/>
            <person name="Spooner D."/>
            <person name="Van Deynze A."/>
            <person name="Simon P."/>
        </authorList>
    </citation>
    <scope>NUCLEOTIDE SEQUENCE</scope>
    <source>
        <tissue evidence="4">Leaf</tissue>
    </source>
</reference>
<dbReference type="EMBL" id="CP093349">
    <property type="protein sequence ID" value="WOH08806.1"/>
    <property type="molecule type" value="Genomic_DNA"/>
</dbReference>